<proteinExistence type="predicted"/>
<sequence length="79" mass="8366">MEGASGGILSIYKEYGLLFAFPVSIDTKFTCESCGTSLGKTILNIPFSPVLALTSGLKISPFESNNFTIDPGCAFPIIL</sequence>
<name>A0A645BKU1_9ZZZZ</name>
<organism evidence="1">
    <name type="scientific">bioreactor metagenome</name>
    <dbReference type="NCBI Taxonomy" id="1076179"/>
    <lineage>
        <taxon>unclassified sequences</taxon>
        <taxon>metagenomes</taxon>
        <taxon>ecological metagenomes</taxon>
    </lineage>
</organism>
<gene>
    <name evidence="1" type="ORF">SDC9_109295</name>
</gene>
<accession>A0A645BKU1</accession>
<dbReference type="EMBL" id="VSSQ01018857">
    <property type="protein sequence ID" value="MPM62424.1"/>
    <property type="molecule type" value="Genomic_DNA"/>
</dbReference>
<evidence type="ECO:0000313" key="1">
    <source>
        <dbReference type="EMBL" id="MPM62424.1"/>
    </source>
</evidence>
<dbReference type="AlphaFoldDB" id="A0A645BKU1"/>
<protein>
    <submittedName>
        <fullName evidence="1">Uncharacterized protein</fullName>
    </submittedName>
</protein>
<reference evidence="1" key="1">
    <citation type="submission" date="2019-08" db="EMBL/GenBank/DDBJ databases">
        <authorList>
            <person name="Kucharzyk K."/>
            <person name="Murdoch R.W."/>
            <person name="Higgins S."/>
            <person name="Loffler F."/>
        </authorList>
    </citation>
    <scope>NUCLEOTIDE SEQUENCE</scope>
</reference>
<comment type="caution">
    <text evidence="1">The sequence shown here is derived from an EMBL/GenBank/DDBJ whole genome shotgun (WGS) entry which is preliminary data.</text>
</comment>